<feature type="chain" id="PRO_5042162538" description="Cadherin domain-containing protein" evidence="17">
    <location>
        <begin position="24"/>
        <end position="915"/>
    </location>
</feature>
<dbReference type="FunFam" id="2.60.40.60:FF:000011">
    <property type="entry name" value="Cadherin 1"/>
    <property type="match status" value="1"/>
</dbReference>
<evidence type="ECO:0000256" key="4">
    <source>
        <dbReference type="ARBA" id="ARBA00022490"/>
    </source>
</evidence>
<keyword evidence="12 16" id="KW-0472">Membrane</keyword>
<feature type="transmembrane region" description="Helical" evidence="16">
    <location>
        <begin position="621"/>
        <end position="645"/>
    </location>
</feature>
<reference evidence="19" key="1">
    <citation type="submission" date="2022-03" db="EMBL/GenBank/DDBJ databases">
        <authorList>
            <person name="Alioto T."/>
            <person name="Alioto T."/>
            <person name="Gomez Garrido J."/>
        </authorList>
    </citation>
    <scope>NUCLEOTIDE SEQUENCE</scope>
</reference>
<keyword evidence="11 16" id="KW-1133">Transmembrane helix</keyword>
<name>A0AAD1SM76_PELCU</name>
<evidence type="ECO:0000313" key="20">
    <source>
        <dbReference type="Proteomes" id="UP001295444"/>
    </source>
</evidence>
<dbReference type="GO" id="GO:0016477">
    <property type="term" value="P:cell migration"/>
    <property type="evidence" value="ECO:0007669"/>
    <property type="project" value="TreeGrafter"/>
</dbReference>
<proteinExistence type="predicted"/>
<dbReference type="GO" id="GO:0007043">
    <property type="term" value="P:cell-cell junction assembly"/>
    <property type="evidence" value="ECO:0007669"/>
    <property type="project" value="TreeGrafter"/>
</dbReference>
<keyword evidence="5 16" id="KW-0812">Transmembrane</keyword>
<dbReference type="InterPro" id="IPR015919">
    <property type="entry name" value="Cadherin-like_sf"/>
</dbReference>
<feature type="domain" description="Cadherin" evidence="18">
    <location>
        <begin position="404"/>
        <end position="512"/>
    </location>
</feature>
<keyword evidence="6" id="KW-0479">Metal-binding</keyword>
<feature type="region of interest" description="Disordered" evidence="15">
    <location>
        <begin position="775"/>
        <end position="799"/>
    </location>
</feature>
<dbReference type="FunFam" id="2.60.40.60:FF:000158">
    <property type="entry name" value="Dachsous cadherin-related 1"/>
    <property type="match status" value="1"/>
</dbReference>
<evidence type="ECO:0000256" key="6">
    <source>
        <dbReference type="ARBA" id="ARBA00022723"/>
    </source>
</evidence>
<gene>
    <name evidence="19" type="ORF">PECUL_23A019878</name>
</gene>
<evidence type="ECO:0000256" key="15">
    <source>
        <dbReference type="SAM" id="MobiDB-lite"/>
    </source>
</evidence>
<dbReference type="PRINTS" id="PR00205">
    <property type="entry name" value="CADHERIN"/>
</dbReference>
<evidence type="ECO:0000256" key="12">
    <source>
        <dbReference type="ARBA" id="ARBA00023136"/>
    </source>
</evidence>
<evidence type="ECO:0000256" key="11">
    <source>
        <dbReference type="ARBA" id="ARBA00022989"/>
    </source>
</evidence>
<dbReference type="GO" id="GO:0008013">
    <property type="term" value="F:beta-catenin binding"/>
    <property type="evidence" value="ECO:0007669"/>
    <property type="project" value="TreeGrafter"/>
</dbReference>
<evidence type="ECO:0000256" key="3">
    <source>
        <dbReference type="ARBA" id="ARBA00022475"/>
    </source>
</evidence>
<keyword evidence="9 14" id="KW-0106">Calcium</keyword>
<comment type="subcellular location">
    <subcellularLocation>
        <location evidence="1">Cell membrane</location>
        <topology evidence="1">Single-pass type I membrane protein</topology>
    </subcellularLocation>
    <subcellularLocation>
        <location evidence="2">Cytoplasm</location>
    </subcellularLocation>
</comment>
<dbReference type="EMBL" id="OW240917">
    <property type="protein sequence ID" value="CAH2303183.1"/>
    <property type="molecule type" value="Genomic_DNA"/>
</dbReference>
<dbReference type="GO" id="GO:0016342">
    <property type="term" value="C:catenin complex"/>
    <property type="evidence" value="ECO:0007669"/>
    <property type="project" value="TreeGrafter"/>
</dbReference>
<keyword evidence="13" id="KW-0325">Glycoprotein</keyword>
<evidence type="ECO:0000256" key="2">
    <source>
        <dbReference type="ARBA" id="ARBA00004496"/>
    </source>
</evidence>
<keyword evidence="4" id="KW-0963">Cytoplasm</keyword>
<dbReference type="FunFam" id="2.60.40.60:FF:000095">
    <property type="entry name" value="Cadherin 13"/>
    <property type="match status" value="1"/>
</dbReference>
<evidence type="ECO:0000256" key="17">
    <source>
        <dbReference type="SAM" id="SignalP"/>
    </source>
</evidence>
<evidence type="ECO:0000256" key="1">
    <source>
        <dbReference type="ARBA" id="ARBA00004251"/>
    </source>
</evidence>
<organism evidence="19 20">
    <name type="scientific">Pelobates cultripes</name>
    <name type="common">Western spadefoot toad</name>
    <dbReference type="NCBI Taxonomy" id="61616"/>
    <lineage>
        <taxon>Eukaryota</taxon>
        <taxon>Metazoa</taxon>
        <taxon>Chordata</taxon>
        <taxon>Craniata</taxon>
        <taxon>Vertebrata</taxon>
        <taxon>Euteleostomi</taxon>
        <taxon>Amphibia</taxon>
        <taxon>Batrachia</taxon>
        <taxon>Anura</taxon>
        <taxon>Pelobatoidea</taxon>
        <taxon>Pelobatidae</taxon>
        <taxon>Pelobates</taxon>
    </lineage>
</organism>
<dbReference type="PROSITE" id="PS50268">
    <property type="entry name" value="CADHERIN_2"/>
    <property type="match status" value="4"/>
</dbReference>
<keyword evidence="10" id="KW-0130">Cell adhesion</keyword>
<dbReference type="PANTHER" id="PTHR24027:SF433">
    <property type="entry name" value="CADHERIN 27-RELATED"/>
    <property type="match status" value="1"/>
</dbReference>
<feature type="domain" description="Cadherin" evidence="18">
    <location>
        <begin position="158"/>
        <end position="268"/>
    </location>
</feature>
<keyword evidence="20" id="KW-1185">Reference proteome</keyword>
<dbReference type="Gene3D" id="2.60.40.60">
    <property type="entry name" value="Cadherins"/>
    <property type="match status" value="5"/>
</dbReference>
<evidence type="ECO:0000256" key="16">
    <source>
        <dbReference type="SAM" id="Phobius"/>
    </source>
</evidence>
<sequence>MESWGQNLVWLQILVLCTDLSLQNETVAIAQTEPKLSGKQSTVETLKRAKRAWIIDTFELQEELPGPYPKFIGRVQVEEDEQMKYKLTGIGVDEDPKGLFHINEDDGSIYVHQKINYEATPMFQWKFNAINKTSGKVGTKLGIQLKILDINDNVPQFSQKSYEVSVNESFVQGNTVFTVLASDLDEEDSLNSKVLYRIVSQMPTDSDVEFTIEPEKGFISFKGCLDYERNKKYKLVVESKDNGEDIQLSSSCEVNIYIVDRNNHLPVWNASQLQASVPERDVNVTILRFGVSDSDTPYTSAWRAVYSITEGNDDGNFIITTDPVTNEGLLTVVKPLDYETITQSQLSVLVENEEPHFSCKVMEKSKTGLWQLAPAKESKTGRPALPAKSVVVDILDVNDPPLFIPDKIAISMEEHSMEPGTVLKKVEAKDMDVVKPNKIKYTIENDTADWLTIDKDTGVITVKGPMDRESEYVVNSKYVVKILAVDDGIPSLTGTANLFVNLKDINDNAPSLENPFMATCYSEEESIISAMVRDKDLEPYAGPYHFDVLDKDYETKKLQVMNNHADVLQIRKLKDASPGNHTLHLEIYDRQGFTSLQNLTVYVCECLEGNACVEKITGPPVMGGGAVILLLLAMFVFLGLSLLVCKIHKEKEMIPVENEPLNSIIIYNEEGGNKDYINSAPLNENSAGLLSNNQDTAMLKANMVGSGFHNQATKDDMVGNFPGFSSQYLLSRDSQISKPVKYLQVSGRSRGINLHAYEKKSSDAVGQIKLKLARSHSIQPQTSSHTAFNRAMARRHSSYDRTQRMNTLNRNGTYRSTISTHRRAYLSATNSMSRNSSRTMETILNQSFAGDLEIYKPRTFVEEGELSRASSLDAITIRGSVVSLDCLENLGSKFNILEDICAEHILNRPVEKPST</sequence>
<dbReference type="InterPro" id="IPR002126">
    <property type="entry name" value="Cadherin-like_dom"/>
</dbReference>
<dbReference type="PANTHER" id="PTHR24027">
    <property type="entry name" value="CADHERIN-23"/>
    <property type="match status" value="1"/>
</dbReference>
<keyword evidence="7 17" id="KW-0732">Signal</keyword>
<dbReference type="CDD" id="cd11304">
    <property type="entry name" value="Cadherin_repeat"/>
    <property type="match status" value="4"/>
</dbReference>
<evidence type="ECO:0000256" key="14">
    <source>
        <dbReference type="PROSITE-ProRule" id="PRU00043"/>
    </source>
</evidence>
<dbReference type="InterPro" id="IPR020894">
    <property type="entry name" value="Cadherin_CS"/>
</dbReference>
<dbReference type="SMART" id="SM00112">
    <property type="entry name" value="CA"/>
    <property type="match status" value="4"/>
</dbReference>
<dbReference type="PROSITE" id="PS00232">
    <property type="entry name" value="CADHERIN_1"/>
    <property type="match status" value="2"/>
</dbReference>
<dbReference type="GO" id="GO:0005737">
    <property type="term" value="C:cytoplasm"/>
    <property type="evidence" value="ECO:0007669"/>
    <property type="project" value="UniProtKB-SubCell"/>
</dbReference>
<accession>A0AAD1SM76</accession>
<feature type="signal peptide" evidence="17">
    <location>
        <begin position="1"/>
        <end position="23"/>
    </location>
</feature>
<evidence type="ECO:0000259" key="18">
    <source>
        <dbReference type="PROSITE" id="PS50268"/>
    </source>
</evidence>
<feature type="compositionally biased region" description="Polar residues" evidence="15">
    <location>
        <begin position="776"/>
        <end position="787"/>
    </location>
</feature>
<dbReference type="GO" id="GO:0000902">
    <property type="term" value="P:cell morphogenesis"/>
    <property type="evidence" value="ECO:0007669"/>
    <property type="project" value="TreeGrafter"/>
</dbReference>
<feature type="domain" description="Cadherin" evidence="18">
    <location>
        <begin position="82"/>
        <end position="157"/>
    </location>
</feature>
<dbReference type="GO" id="GO:0044331">
    <property type="term" value="P:cell-cell adhesion mediated by cadherin"/>
    <property type="evidence" value="ECO:0007669"/>
    <property type="project" value="TreeGrafter"/>
</dbReference>
<dbReference type="AlphaFoldDB" id="A0AAD1SM76"/>
<dbReference type="GO" id="GO:0034332">
    <property type="term" value="P:adherens junction organization"/>
    <property type="evidence" value="ECO:0007669"/>
    <property type="project" value="TreeGrafter"/>
</dbReference>
<evidence type="ECO:0000256" key="7">
    <source>
        <dbReference type="ARBA" id="ARBA00022729"/>
    </source>
</evidence>
<dbReference type="Proteomes" id="UP001295444">
    <property type="component" value="Chromosome 06"/>
</dbReference>
<protein>
    <recommendedName>
        <fullName evidence="18">Cadherin domain-containing protein</fullName>
    </recommendedName>
</protein>
<dbReference type="GO" id="GO:0007156">
    <property type="term" value="P:homophilic cell adhesion via plasma membrane adhesion molecules"/>
    <property type="evidence" value="ECO:0007669"/>
    <property type="project" value="InterPro"/>
</dbReference>
<dbReference type="SUPFAM" id="SSF49313">
    <property type="entry name" value="Cadherin-like"/>
    <property type="match status" value="5"/>
</dbReference>
<keyword evidence="8" id="KW-0677">Repeat</keyword>
<dbReference type="GO" id="GO:0016339">
    <property type="term" value="P:calcium-dependent cell-cell adhesion via plasma membrane cell adhesion molecules"/>
    <property type="evidence" value="ECO:0007669"/>
    <property type="project" value="TreeGrafter"/>
</dbReference>
<evidence type="ECO:0000313" key="19">
    <source>
        <dbReference type="EMBL" id="CAH2303183.1"/>
    </source>
</evidence>
<dbReference type="InterPro" id="IPR039808">
    <property type="entry name" value="Cadherin"/>
</dbReference>
<dbReference type="Pfam" id="PF00028">
    <property type="entry name" value="Cadherin"/>
    <property type="match status" value="3"/>
</dbReference>
<dbReference type="GO" id="GO:0045296">
    <property type="term" value="F:cadherin binding"/>
    <property type="evidence" value="ECO:0007669"/>
    <property type="project" value="TreeGrafter"/>
</dbReference>
<evidence type="ECO:0000256" key="5">
    <source>
        <dbReference type="ARBA" id="ARBA00022692"/>
    </source>
</evidence>
<evidence type="ECO:0000256" key="13">
    <source>
        <dbReference type="ARBA" id="ARBA00023180"/>
    </source>
</evidence>
<evidence type="ECO:0000256" key="10">
    <source>
        <dbReference type="ARBA" id="ARBA00022889"/>
    </source>
</evidence>
<evidence type="ECO:0000256" key="8">
    <source>
        <dbReference type="ARBA" id="ARBA00022737"/>
    </source>
</evidence>
<evidence type="ECO:0000256" key="9">
    <source>
        <dbReference type="ARBA" id="ARBA00022837"/>
    </source>
</evidence>
<dbReference type="GO" id="GO:0005912">
    <property type="term" value="C:adherens junction"/>
    <property type="evidence" value="ECO:0007669"/>
    <property type="project" value="TreeGrafter"/>
</dbReference>
<keyword evidence="3" id="KW-1003">Cell membrane</keyword>
<feature type="domain" description="Cadherin" evidence="18">
    <location>
        <begin position="269"/>
        <end position="403"/>
    </location>
</feature>
<dbReference type="FunFam" id="2.60.40.60:FF:000019">
    <property type="entry name" value="Cadherin 2"/>
    <property type="match status" value="1"/>
</dbReference>
<dbReference type="GO" id="GO:0005509">
    <property type="term" value="F:calcium ion binding"/>
    <property type="evidence" value="ECO:0007669"/>
    <property type="project" value="UniProtKB-UniRule"/>
</dbReference>